<keyword evidence="3" id="KW-1185">Reference proteome</keyword>
<gene>
    <name evidence="4" type="primary">LOC115875646</name>
</gene>
<dbReference type="Gene3D" id="3.10.100.10">
    <property type="entry name" value="Mannose-Binding Protein A, subunit A"/>
    <property type="match status" value="1"/>
</dbReference>
<organism evidence="3 4">
    <name type="scientific">Sitophilus oryzae</name>
    <name type="common">Rice weevil</name>
    <name type="synonym">Curculio oryzae</name>
    <dbReference type="NCBI Taxonomy" id="7048"/>
    <lineage>
        <taxon>Eukaryota</taxon>
        <taxon>Metazoa</taxon>
        <taxon>Ecdysozoa</taxon>
        <taxon>Arthropoda</taxon>
        <taxon>Hexapoda</taxon>
        <taxon>Insecta</taxon>
        <taxon>Pterygota</taxon>
        <taxon>Neoptera</taxon>
        <taxon>Endopterygota</taxon>
        <taxon>Coleoptera</taxon>
        <taxon>Polyphaga</taxon>
        <taxon>Cucujiformia</taxon>
        <taxon>Curculionidae</taxon>
        <taxon>Dryophthorinae</taxon>
        <taxon>Sitophilus</taxon>
    </lineage>
</organism>
<evidence type="ECO:0000313" key="3">
    <source>
        <dbReference type="Proteomes" id="UP000504635"/>
    </source>
</evidence>
<dbReference type="Proteomes" id="UP000504635">
    <property type="component" value="Unplaced"/>
</dbReference>
<dbReference type="GeneID" id="115875646"/>
<accession>A0A6J2X755</accession>
<evidence type="ECO:0000259" key="2">
    <source>
        <dbReference type="PROSITE" id="PS50041"/>
    </source>
</evidence>
<protein>
    <submittedName>
        <fullName evidence="4">Collectin-10-like</fullName>
    </submittedName>
</protein>
<dbReference type="Pfam" id="PF00059">
    <property type="entry name" value="Lectin_C"/>
    <property type="match status" value="1"/>
</dbReference>
<dbReference type="PROSITE" id="PS50041">
    <property type="entry name" value="C_TYPE_LECTIN_2"/>
    <property type="match status" value="1"/>
</dbReference>
<reference evidence="4" key="1">
    <citation type="submission" date="2025-08" db="UniProtKB">
        <authorList>
            <consortium name="RefSeq"/>
        </authorList>
    </citation>
    <scope>IDENTIFICATION</scope>
    <source>
        <tissue evidence="4">Gonads</tissue>
    </source>
</reference>
<dbReference type="KEGG" id="soy:115875646"/>
<sequence length="155" mass="17838">MQNYLIWLLIFVPLAATIKITDFKNSTKYHLSTIQATFPQALFACKLYGWTLATEKTAQEAVNLESFLTQSGQTTEHIWLGGVYQVINELTAKWIWIESGLDVSYTNWQSGEPNYSNSSTYSTCFRKNALSTTYPGQWYANTCESYSYYFVCEDY</sequence>
<feature type="signal peptide" evidence="1">
    <location>
        <begin position="1"/>
        <end position="17"/>
    </location>
</feature>
<name>A0A6J2X755_SITOR</name>
<dbReference type="SMART" id="SM00034">
    <property type="entry name" value="CLECT"/>
    <property type="match status" value="1"/>
</dbReference>
<evidence type="ECO:0000313" key="4">
    <source>
        <dbReference type="RefSeq" id="XP_030747017.1"/>
    </source>
</evidence>
<keyword evidence="1" id="KW-0732">Signal</keyword>
<feature type="domain" description="C-type lectin" evidence="2">
    <location>
        <begin position="24"/>
        <end position="144"/>
    </location>
</feature>
<proteinExistence type="predicted"/>
<dbReference type="InterPro" id="IPR016186">
    <property type="entry name" value="C-type_lectin-like/link_sf"/>
</dbReference>
<dbReference type="InterPro" id="IPR001304">
    <property type="entry name" value="C-type_lectin-like"/>
</dbReference>
<dbReference type="CDD" id="cd00037">
    <property type="entry name" value="CLECT"/>
    <property type="match status" value="1"/>
</dbReference>
<evidence type="ECO:0000256" key="1">
    <source>
        <dbReference type="SAM" id="SignalP"/>
    </source>
</evidence>
<dbReference type="OrthoDB" id="6338838at2759"/>
<dbReference type="InParanoid" id="A0A6J2X755"/>
<feature type="chain" id="PRO_5026986469" evidence="1">
    <location>
        <begin position="18"/>
        <end position="155"/>
    </location>
</feature>
<dbReference type="RefSeq" id="XP_030747017.1">
    <property type="nucleotide sequence ID" value="XM_030891157.1"/>
</dbReference>
<dbReference type="SUPFAM" id="SSF56436">
    <property type="entry name" value="C-type lectin-like"/>
    <property type="match status" value="1"/>
</dbReference>
<dbReference type="AlphaFoldDB" id="A0A6J2X755"/>
<dbReference type="InterPro" id="IPR016187">
    <property type="entry name" value="CTDL_fold"/>
</dbReference>